<proteinExistence type="inferred from homology"/>
<evidence type="ECO:0000313" key="9">
    <source>
        <dbReference type="Proteomes" id="UP001596135"/>
    </source>
</evidence>
<dbReference type="InterPro" id="IPR000223">
    <property type="entry name" value="Pept_S26A_signal_pept_1"/>
</dbReference>
<organism evidence="8 9">
    <name type="scientific">Nocardioides hankookensis</name>
    <dbReference type="NCBI Taxonomy" id="443157"/>
    <lineage>
        <taxon>Bacteria</taxon>
        <taxon>Bacillati</taxon>
        <taxon>Actinomycetota</taxon>
        <taxon>Actinomycetes</taxon>
        <taxon>Propionibacteriales</taxon>
        <taxon>Nocardioidaceae</taxon>
        <taxon>Nocardioides</taxon>
    </lineage>
</organism>
<keyword evidence="6" id="KW-0645">Protease</keyword>
<dbReference type="EMBL" id="JBHSRJ010000004">
    <property type="protein sequence ID" value="MFC6044030.1"/>
    <property type="molecule type" value="Genomic_DNA"/>
</dbReference>
<keyword evidence="6" id="KW-0472">Membrane</keyword>
<comment type="caution">
    <text evidence="8">The sequence shown here is derived from an EMBL/GenBank/DDBJ whole genome shotgun (WGS) entry which is preliminary data.</text>
</comment>
<sequence>MTNSGEAATPRPQRKHRSILIETLLLVVIALVVAVVLKTFFVQAFYIPSPSMVPGLVKDDRILVEKPSYWAGEPQRGDVVVFEDPGHWLPDEDSGPVGPVATLLSKIGLYPTGGHLVKRVIGVGGDTIVCCDDQGRISVNGQPLDEDDYVNEPETSPCRGPRGPGGDCSWTAGPVPDGDLFVMGDNRYDSDDSSAHMCSPDDTACVPGQEFFSQDLVVGKVFAVMLPRDHATWLHRPDTFADVPDAP</sequence>
<dbReference type="Gene3D" id="2.10.109.10">
    <property type="entry name" value="Umud Fragment, subunit A"/>
    <property type="match status" value="1"/>
</dbReference>
<dbReference type="CDD" id="cd06530">
    <property type="entry name" value="S26_SPase_I"/>
    <property type="match status" value="1"/>
</dbReference>
<keyword evidence="6" id="KW-1133">Transmembrane helix</keyword>
<dbReference type="RefSeq" id="WP_379154662.1">
    <property type="nucleotide sequence ID" value="NZ_JBHSRJ010000004.1"/>
</dbReference>
<comment type="similarity">
    <text evidence="3 6">Belongs to the peptidase S26 family.</text>
</comment>
<dbReference type="InterPro" id="IPR019533">
    <property type="entry name" value="Peptidase_S26"/>
</dbReference>
<comment type="catalytic activity">
    <reaction evidence="1 6">
        <text>Cleavage of hydrophobic, N-terminal signal or leader sequences from secreted and periplasmic proteins.</text>
        <dbReference type="EC" id="3.4.21.89"/>
    </reaction>
</comment>
<keyword evidence="9" id="KW-1185">Reference proteome</keyword>
<evidence type="ECO:0000256" key="3">
    <source>
        <dbReference type="ARBA" id="ARBA00009370"/>
    </source>
</evidence>
<dbReference type="PROSITE" id="PS00761">
    <property type="entry name" value="SPASE_I_3"/>
    <property type="match status" value="1"/>
</dbReference>
<dbReference type="SUPFAM" id="SSF51306">
    <property type="entry name" value="LexA/Signal peptidase"/>
    <property type="match status" value="1"/>
</dbReference>
<dbReference type="GO" id="GO:0009003">
    <property type="term" value="F:signal peptidase activity"/>
    <property type="evidence" value="ECO:0007669"/>
    <property type="project" value="UniProtKB-EC"/>
</dbReference>
<dbReference type="PANTHER" id="PTHR43390">
    <property type="entry name" value="SIGNAL PEPTIDASE I"/>
    <property type="match status" value="1"/>
</dbReference>
<evidence type="ECO:0000313" key="8">
    <source>
        <dbReference type="EMBL" id="MFC6044030.1"/>
    </source>
</evidence>
<evidence type="ECO:0000256" key="1">
    <source>
        <dbReference type="ARBA" id="ARBA00000677"/>
    </source>
</evidence>
<dbReference type="NCBIfam" id="TIGR02227">
    <property type="entry name" value="sigpep_I_bact"/>
    <property type="match status" value="1"/>
</dbReference>
<name>A0ABW1LJA9_9ACTN</name>
<keyword evidence="6" id="KW-0812">Transmembrane</keyword>
<accession>A0ABW1LJA9</accession>
<protein>
    <recommendedName>
        <fullName evidence="4 6">Signal peptidase I</fullName>
        <ecNumber evidence="4 6">3.4.21.89</ecNumber>
    </recommendedName>
</protein>
<comment type="subcellular location">
    <subcellularLocation>
        <location evidence="2">Cell membrane</location>
        <topology evidence="2">Single-pass type II membrane protein</topology>
    </subcellularLocation>
    <subcellularLocation>
        <location evidence="6">Membrane</location>
        <topology evidence="6">Single-pass type II membrane protein</topology>
    </subcellularLocation>
</comment>
<evidence type="ECO:0000256" key="4">
    <source>
        <dbReference type="ARBA" id="ARBA00013208"/>
    </source>
</evidence>
<dbReference type="Pfam" id="PF10502">
    <property type="entry name" value="Peptidase_S26"/>
    <property type="match status" value="1"/>
</dbReference>
<dbReference type="EC" id="3.4.21.89" evidence="4 6"/>
<evidence type="ECO:0000256" key="6">
    <source>
        <dbReference type="RuleBase" id="RU362042"/>
    </source>
</evidence>
<evidence type="ECO:0000259" key="7">
    <source>
        <dbReference type="Pfam" id="PF10502"/>
    </source>
</evidence>
<reference evidence="9" key="1">
    <citation type="journal article" date="2019" name="Int. J. Syst. Evol. Microbiol.">
        <title>The Global Catalogue of Microorganisms (GCM) 10K type strain sequencing project: providing services to taxonomists for standard genome sequencing and annotation.</title>
        <authorList>
            <consortium name="The Broad Institute Genomics Platform"/>
            <consortium name="The Broad Institute Genome Sequencing Center for Infectious Disease"/>
            <person name="Wu L."/>
            <person name="Ma J."/>
        </authorList>
    </citation>
    <scope>NUCLEOTIDE SEQUENCE [LARGE SCALE GENOMIC DNA]</scope>
    <source>
        <strain evidence="9">CCUG 54522</strain>
    </source>
</reference>
<dbReference type="Proteomes" id="UP001596135">
    <property type="component" value="Unassembled WGS sequence"/>
</dbReference>
<gene>
    <name evidence="8" type="primary">lepB</name>
    <name evidence="8" type="ORF">ACFPYL_13120</name>
</gene>
<keyword evidence="5 6" id="KW-0378">Hydrolase</keyword>
<feature type="domain" description="Peptidase S26" evidence="7">
    <location>
        <begin position="21"/>
        <end position="225"/>
    </location>
</feature>
<evidence type="ECO:0000256" key="2">
    <source>
        <dbReference type="ARBA" id="ARBA00004401"/>
    </source>
</evidence>
<dbReference type="InterPro" id="IPR036286">
    <property type="entry name" value="LexA/Signal_pep-like_sf"/>
</dbReference>
<feature type="transmembrane region" description="Helical" evidence="6">
    <location>
        <begin position="20"/>
        <end position="46"/>
    </location>
</feature>
<dbReference type="InterPro" id="IPR019758">
    <property type="entry name" value="Pept_S26A_signal_pept_1_CS"/>
</dbReference>
<evidence type="ECO:0000256" key="5">
    <source>
        <dbReference type="ARBA" id="ARBA00022801"/>
    </source>
</evidence>
<dbReference type="PANTHER" id="PTHR43390:SF1">
    <property type="entry name" value="CHLOROPLAST PROCESSING PEPTIDASE"/>
    <property type="match status" value="1"/>
</dbReference>
<dbReference type="PRINTS" id="PR00727">
    <property type="entry name" value="LEADERPTASE"/>
</dbReference>